<feature type="compositionally biased region" description="Polar residues" evidence="12">
    <location>
        <begin position="16"/>
        <end position="47"/>
    </location>
</feature>
<evidence type="ECO:0000256" key="10">
    <source>
        <dbReference type="ARBA" id="ARBA00023228"/>
    </source>
</evidence>
<dbReference type="GeneID" id="108613220"/>
<reference evidence="14" key="3">
    <citation type="submission" date="2025-08" db="UniProtKB">
        <authorList>
            <consortium name="RefSeq"/>
        </authorList>
    </citation>
    <scope>IDENTIFICATION</scope>
    <source>
        <tissue evidence="14">Whole organism</tissue>
    </source>
</reference>
<protein>
    <recommendedName>
        <fullName evidence="4 11">Phosphatidylinositol-4,5-bisphosphate 4-phosphatase</fullName>
        <ecNumber evidence="4 11">3.1.3.78</ecNumber>
    </recommendedName>
</protein>
<evidence type="ECO:0000256" key="2">
    <source>
        <dbReference type="ARBA" id="ARBA00004107"/>
    </source>
</evidence>
<dbReference type="EC" id="3.1.3.78" evidence="4 11"/>
<evidence type="ECO:0000256" key="9">
    <source>
        <dbReference type="ARBA" id="ARBA00023136"/>
    </source>
</evidence>
<evidence type="ECO:0000256" key="8">
    <source>
        <dbReference type="ARBA" id="ARBA00022989"/>
    </source>
</evidence>
<feature type="region of interest" description="Disordered" evidence="12">
    <location>
        <begin position="1"/>
        <end position="64"/>
    </location>
</feature>
<feature type="transmembrane region" description="Helical" evidence="11">
    <location>
        <begin position="200"/>
        <end position="225"/>
    </location>
</feature>
<dbReference type="Proteomes" id="UP000694904">
    <property type="component" value="Chromosome 4"/>
</dbReference>
<name>A0ABM1P478_DROAR</name>
<keyword evidence="7 11" id="KW-0378">Hydrolase</keyword>
<evidence type="ECO:0000256" key="3">
    <source>
        <dbReference type="ARBA" id="ARBA00004155"/>
    </source>
</evidence>
<comment type="function">
    <text evidence="11">Catalyzes the hydrolysis of phosphatidylinositol-4,5-bisphosphate (PtdIns-4,5-P2) to phosphatidylinositol-4-phosphate (PtdIns-4-P).</text>
</comment>
<reference evidence="13" key="2">
    <citation type="journal article" date="2016" name="G3 (Bethesda)">
        <title>Genome Evolution in Three Species of Cactophilic Drosophila.</title>
        <authorList>
            <person name="Sanchez-Flores A."/>
            <person name="Penazola F."/>
            <person name="Carpinteyro-Ponce J."/>
            <person name="Nazario-Yepiz N."/>
            <person name="Abreu-Goodger C."/>
            <person name="Machado C.A."/>
            <person name="Markow T.A."/>
        </authorList>
    </citation>
    <scope>NUCLEOTIDE SEQUENCE [LARGE SCALE GENOMIC DNA]</scope>
</reference>
<organism evidence="13 14">
    <name type="scientific">Drosophila arizonae</name>
    <name type="common">Fruit fly</name>
    <dbReference type="NCBI Taxonomy" id="7263"/>
    <lineage>
        <taxon>Eukaryota</taxon>
        <taxon>Metazoa</taxon>
        <taxon>Ecdysozoa</taxon>
        <taxon>Arthropoda</taxon>
        <taxon>Hexapoda</taxon>
        <taxon>Insecta</taxon>
        <taxon>Pterygota</taxon>
        <taxon>Neoptera</taxon>
        <taxon>Endopterygota</taxon>
        <taxon>Diptera</taxon>
        <taxon>Brachycera</taxon>
        <taxon>Muscomorpha</taxon>
        <taxon>Ephydroidea</taxon>
        <taxon>Drosophilidae</taxon>
        <taxon>Drosophila</taxon>
    </lineage>
</organism>
<evidence type="ECO:0000256" key="12">
    <source>
        <dbReference type="SAM" id="MobiDB-lite"/>
    </source>
</evidence>
<evidence type="ECO:0000256" key="11">
    <source>
        <dbReference type="RuleBase" id="RU365008"/>
    </source>
</evidence>
<keyword evidence="8 11" id="KW-1133">Transmembrane helix</keyword>
<comment type="subcellular location">
    <subcellularLocation>
        <location evidence="2 11">Late endosome membrane</location>
        <topology evidence="2 11">Multi-pass membrane protein</topology>
    </subcellularLocation>
    <subcellularLocation>
        <location evidence="3 11">Lysosome membrane</location>
        <topology evidence="3 11">Multi-pass membrane protein</topology>
    </subcellularLocation>
</comment>
<evidence type="ECO:0000313" key="13">
    <source>
        <dbReference type="Proteomes" id="UP000694904"/>
    </source>
</evidence>
<dbReference type="Pfam" id="PF09788">
    <property type="entry name" value="Tmemb_55A"/>
    <property type="match status" value="1"/>
</dbReference>
<dbReference type="InterPro" id="IPR019178">
    <property type="entry name" value="PtdIns-P2-Ptase"/>
</dbReference>
<feature type="transmembrane region" description="Helical" evidence="11">
    <location>
        <begin position="231"/>
        <end position="252"/>
    </location>
</feature>
<evidence type="ECO:0000256" key="1">
    <source>
        <dbReference type="ARBA" id="ARBA00001261"/>
    </source>
</evidence>
<dbReference type="PANTHER" id="PTHR21014">
    <property type="entry name" value="PHOSPHATIDYLINOSITOL-4,5-BISPHOSPHATE 4-PHOSPHATASE"/>
    <property type="match status" value="1"/>
</dbReference>
<proteinExistence type="predicted"/>
<keyword evidence="10 11" id="KW-0458">Lysosome</keyword>
<sequence>MADPERQSLINKDEPTSASYTSFPTEGNENPGSSAVANNEDGSTAQSVPFIGPDELPPPYQSSGTGGVPMVTCRVCQNMIDITTKREQHVVKCTHCNEATPIRNAPPGKKYVRCPCNCLLICKSSSQRIACPRPNCKRIINLAPSPVTPPVPTMPGMCRVTCGHCSDTFLFNTYHNALARCPHCRKVSSVGSRFANSRGILFAIVALLFLVGSIGLTVGTISYASEHVGMYFLYTALFFIAASMLARSVYYFRLKVSAIDGPMLDSRRVG</sequence>
<accession>A0ABM1P478</accession>
<evidence type="ECO:0000256" key="5">
    <source>
        <dbReference type="ARBA" id="ARBA00022692"/>
    </source>
</evidence>
<evidence type="ECO:0000313" key="14">
    <source>
        <dbReference type="RefSeq" id="XP_017862014.1"/>
    </source>
</evidence>
<keyword evidence="5 11" id="KW-0812">Transmembrane</keyword>
<reference evidence="13" key="1">
    <citation type="journal article" date="1997" name="Nucleic Acids Res.">
        <title>tRNAscan-SE: a program for improved detection of transfer RNA genes in genomic sequence.</title>
        <authorList>
            <person name="Lowe T.M."/>
            <person name="Eddy S.R."/>
        </authorList>
    </citation>
    <scope>NUCLEOTIDE SEQUENCE [LARGE SCALE GENOMIC DNA]</scope>
</reference>
<evidence type="ECO:0000256" key="6">
    <source>
        <dbReference type="ARBA" id="ARBA00022753"/>
    </source>
</evidence>
<evidence type="ECO:0000256" key="7">
    <source>
        <dbReference type="ARBA" id="ARBA00022801"/>
    </source>
</evidence>
<evidence type="ECO:0000256" key="4">
    <source>
        <dbReference type="ARBA" id="ARBA00012936"/>
    </source>
</evidence>
<keyword evidence="13" id="KW-1185">Reference proteome</keyword>
<gene>
    <name evidence="14" type="primary">LOC108613220</name>
</gene>
<feature type="compositionally biased region" description="Basic and acidic residues" evidence="12">
    <location>
        <begin position="1"/>
        <end position="15"/>
    </location>
</feature>
<keyword evidence="9 11" id="KW-0472">Membrane</keyword>
<comment type="catalytic activity">
    <reaction evidence="1 11">
        <text>a 1,2-diacyl-sn-glycero-3-phospho-(1D-myo-inositol-4,5-bisphosphate) + H2O = a 1,2-diacyl-sn-glycero-3-phospho-(1D-myo-inositol-5-phosphate) + phosphate</text>
        <dbReference type="Rhea" id="RHEA:25674"/>
        <dbReference type="ChEBI" id="CHEBI:15377"/>
        <dbReference type="ChEBI" id="CHEBI:43474"/>
        <dbReference type="ChEBI" id="CHEBI:57795"/>
        <dbReference type="ChEBI" id="CHEBI:58456"/>
        <dbReference type="EC" id="3.1.3.78"/>
    </reaction>
</comment>
<dbReference type="RefSeq" id="XP_017862014.1">
    <property type="nucleotide sequence ID" value="XM_018006525.1"/>
</dbReference>
<dbReference type="PANTHER" id="PTHR21014:SF6">
    <property type="entry name" value="PHOSPHATIDYLINOSITOL-4,5-BISPHOSPHATE 4-PHOSPHATASE"/>
    <property type="match status" value="1"/>
</dbReference>
<keyword evidence="6 11" id="KW-0967">Endosome</keyword>